<keyword evidence="1" id="KW-1133">Transmembrane helix</keyword>
<keyword evidence="1" id="KW-0472">Membrane</keyword>
<comment type="caution">
    <text evidence="2">The sequence shown here is derived from an EMBL/GenBank/DDBJ whole genome shotgun (WGS) entry which is preliminary data.</text>
</comment>
<evidence type="ECO:0000313" key="2">
    <source>
        <dbReference type="EMBL" id="KAL3737971.1"/>
    </source>
</evidence>
<protein>
    <submittedName>
        <fullName evidence="2">Uncharacterized protein</fullName>
    </submittedName>
</protein>
<keyword evidence="3" id="KW-1185">Reference proteome</keyword>
<sequence length="124" mass="13431">MGMHLVALAKLKLTLVASHGLAPILAGGLIWPFLLKLSLALQLSRRNNYADVVQASSLFFFQLRQIVVESERPVSPAHESRLRRAVRLVCRRMASVWRSVAAAQGSGGGGDDADSLHTLSMIAL</sequence>
<evidence type="ECO:0000313" key="3">
    <source>
        <dbReference type="Proteomes" id="UP001634007"/>
    </source>
</evidence>
<gene>
    <name evidence="2" type="ORF">ACJRO7_019492</name>
</gene>
<dbReference type="EMBL" id="JBJKBG010000005">
    <property type="protein sequence ID" value="KAL3737971.1"/>
    <property type="molecule type" value="Genomic_DNA"/>
</dbReference>
<evidence type="ECO:0000256" key="1">
    <source>
        <dbReference type="SAM" id="Phobius"/>
    </source>
</evidence>
<accession>A0ABD3KDC1</accession>
<dbReference type="Proteomes" id="UP001634007">
    <property type="component" value="Unassembled WGS sequence"/>
</dbReference>
<keyword evidence="1" id="KW-0812">Transmembrane</keyword>
<organism evidence="2 3">
    <name type="scientific">Eucalyptus globulus</name>
    <name type="common">Tasmanian blue gum</name>
    <dbReference type="NCBI Taxonomy" id="34317"/>
    <lineage>
        <taxon>Eukaryota</taxon>
        <taxon>Viridiplantae</taxon>
        <taxon>Streptophyta</taxon>
        <taxon>Embryophyta</taxon>
        <taxon>Tracheophyta</taxon>
        <taxon>Spermatophyta</taxon>
        <taxon>Magnoliopsida</taxon>
        <taxon>eudicotyledons</taxon>
        <taxon>Gunneridae</taxon>
        <taxon>Pentapetalae</taxon>
        <taxon>rosids</taxon>
        <taxon>malvids</taxon>
        <taxon>Myrtales</taxon>
        <taxon>Myrtaceae</taxon>
        <taxon>Myrtoideae</taxon>
        <taxon>Eucalypteae</taxon>
        <taxon>Eucalyptus</taxon>
    </lineage>
</organism>
<dbReference type="PANTHER" id="PTHR38925:SF1">
    <property type="entry name" value="PROTEIN, PUTATIVE-RELATED"/>
    <property type="match status" value="1"/>
</dbReference>
<feature type="transmembrane region" description="Helical" evidence="1">
    <location>
        <begin position="20"/>
        <end position="39"/>
    </location>
</feature>
<name>A0ABD3KDC1_EUCGL</name>
<proteinExistence type="predicted"/>
<dbReference type="PANTHER" id="PTHR38925">
    <property type="entry name" value="PROTEIN, PUTATIVE-RELATED"/>
    <property type="match status" value="1"/>
</dbReference>
<dbReference type="AlphaFoldDB" id="A0ABD3KDC1"/>
<reference evidence="2 3" key="1">
    <citation type="submission" date="2024-11" db="EMBL/GenBank/DDBJ databases">
        <title>Chromosome-level genome assembly of Eucalyptus globulus Labill. provides insights into its genome evolution.</title>
        <authorList>
            <person name="Li X."/>
        </authorList>
    </citation>
    <scope>NUCLEOTIDE SEQUENCE [LARGE SCALE GENOMIC DNA]</scope>
    <source>
        <strain evidence="2">CL2024</strain>
        <tissue evidence="2">Fresh tender leaves</tissue>
    </source>
</reference>